<protein>
    <submittedName>
        <fullName evidence="2">Uncharacterized protein</fullName>
    </submittedName>
</protein>
<accession>A0ABS6QRF8</accession>
<reference evidence="2" key="1">
    <citation type="submission" date="2021-06" db="EMBL/GenBank/DDBJ databases">
        <title>Updating the genus Pseudomonas: Description of 43 new species and partition of the Pseudomonas putida group.</title>
        <authorList>
            <person name="Girard L."/>
            <person name="Lood C."/>
            <person name="Vandamme P."/>
            <person name="Rokni-Zadeh H."/>
            <person name="Van Noort V."/>
            <person name="Hofte M."/>
            <person name="Lavigne R."/>
            <person name="De Mot R."/>
        </authorList>
    </citation>
    <scope>NUCLEOTIDE SEQUENCE</scope>
    <source>
        <strain evidence="2">SWRI74</strain>
    </source>
</reference>
<dbReference type="RefSeq" id="WP_217871732.1">
    <property type="nucleotide sequence ID" value="NZ_JAHSTU010000003.1"/>
</dbReference>
<comment type="caution">
    <text evidence="2">The sequence shown here is derived from an EMBL/GenBank/DDBJ whole genome shotgun (WGS) entry which is preliminary data.</text>
</comment>
<evidence type="ECO:0000313" key="3">
    <source>
        <dbReference type="Proteomes" id="UP001049200"/>
    </source>
</evidence>
<dbReference type="EMBL" id="JAHSTU010000003">
    <property type="protein sequence ID" value="MBV4521112.1"/>
    <property type="molecule type" value="Genomic_DNA"/>
</dbReference>
<proteinExistence type="predicted"/>
<name>A0ABS6QRF8_9PSED</name>
<evidence type="ECO:0000313" key="2">
    <source>
        <dbReference type="EMBL" id="MBV4521112.1"/>
    </source>
</evidence>
<evidence type="ECO:0000256" key="1">
    <source>
        <dbReference type="SAM" id="MobiDB-lite"/>
    </source>
</evidence>
<gene>
    <name evidence="2" type="ORF">KVG88_13660</name>
</gene>
<dbReference type="Proteomes" id="UP001049200">
    <property type="component" value="Unassembled WGS sequence"/>
</dbReference>
<sequence length="226" mass="26469">MNTIHDFHLCDHTILGEGVITSDTQLLRFKNNKASADLSVAIHTASRNRLSRKLAFRSVTSPPLLRAFHTLSIIERHFGNRGPSYILDAGLEIRIIGDPLKRYGVDVQFRNSMHYLQKVHVERFFREMNRSEVEELKTSNTDRSARVSSTLASLRKLLTYWFQFFHNRTSLHQPAAKTFNRQVSPLSPRNRNREWLNNLHLQDCKRAHRQNDPQRGRSLKDDHYIR</sequence>
<keyword evidence="3" id="KW-1185">Reference proteome</keyword>
<organism evidence="2 3">
    <name type="scientific">Pseudomonas azerbaijanoccidentalis</name>
    <dbReference type="NCBI Taxonomy" id="2842347"/>
    <lineage>
        <taxon>Bacteria</taxon>
        <taxon>Pseudomonadati</taxon>
        <taxon>Pseudomonadota</taxon>
        <taxon>Gammaproteobacteria</taxon>
        <taxon>Pseudomonadales</taxon>
        <taxon>Pseudomonadaceae</taxon>
        <taxon>Pseudomonas</taxon>
    </lineage>
</organism>
<feature type="region of interest" description="Disordered" evidence="1">
    <location>
        <begin position="206"/>
        <end position="226"/>
    </location>
</feature>